<proteinExistence type="predicted"/>
<evidence type="ECO:0000256" key="3">
    <source>
        <dbReference type="SAM" id="Phobius"/>
    </source>
</evidence>
<organism evidence="4 5">
    <name type="scientific">Corynebacterium casei LMG S-19264</name>
    <dbReference type="NCBI Taxonomy" id="1285583"/>
    <lineage>
        <taxon>Bacteria</taxon>
        <taxon>Bacillati</taxon>
        <taxon>Actinomycetota</taxon>
        <taxon>Actinomycetes</taxon>
        <taxon>Mycobacteriales</taxon>
        <taxon>Corynebacteriaceae</taxon>
        <taxon>Corynebacterium</taxon>
    </lineage>
</organism>
<feature type="region of interest" description="Disordered" evidence="2">
    <location>
        <begin position="164"/>
        <end position="248"/>
    </location>
</feature>
<evidence type="ECO:0000313" key="5">
    <source>
        <dbReference type="Proteomes" id="UP000019226"/>
    </source>
</evidence>
<keyword evidence="5" id="KW-1185">Reference proteome</keyword>
<evidence type="ECO:0000313" key="4">
    <source>
        <dbReference type="EMBL" id="AHI20491.1"/>
    </source>
</evidence>
<accession>A0ABN4CDV6</accession>
<gene>
    <name evidence="4" type="ORF">CCASEI_09670</name>
</gene>
<feature type="compositionally biased region" description="Acidic residues" evidence="2">
    <location>
        <begin position="202"/>
        <end position="212"/>
    </location>
</feature>
<keyword evidence="1" id="KW-0175">Coiled coil</keyword>
<keyword evidence="3" id="KW-0472">Membrane</keyword>
<reference evidence="5" key="1">
    <citation type="submission" date="2013-02" db="EMBL/GenBank/DDBJ databases">
        <title>The complete genome sequence of Corynebacterium casei LMG S-19264 (=DSM 44701).</title>
        <authorList>
            <person name="Ruckert C."/>
            <person name="Albersmeier A."/>
            <person name="Kalinowski J."/>
        </authorList>
    </citation>
    <scope>NUCLEOTIDE SEQUENCE [LARGE SCALE GENOMIC DNA]</scope>
    <source>
        <strain evidence="5">LMG S-19264</strain>
    </source>
</reference>
<dbReference type="InterPro" id="IPR007060">
    <property type="entry name" value="FtsL/DivIC"/>
</dbReference>
<evidence type="ECO:0008006" key="6">
    <source>
        <dbReference type="Google" id="ProtNLM"/>
    </source>
</evidence>
<protein>
    <recommendedName>
        <fullName evidence="6">Septum formation initiator</fullName>
    </recommendedName>
</protein>
<name>A0ABN4CDV6_9CORY</name>
<evidence type="ECO:0000256" key="2">
    <source>
        <dbReference type="SAM" id="MobiDB-lite"/>
    </source>
</evidence>
<feature type="transmembrane region" description="Helical" evidence="3">
    <location>
        <begin position="47"/>
        <end position="68"/>
    </location>
</feature>
<dbReference type="EMBL" id="CP004350">
    <property type="protein sequence ID" value="AHI20491.1"/>
    <property type="molecule type" value="Genomic_DNA"/>
</dbReference>
<keyword evidence="3" id="KW-0812">Transmembrane</keyword>
<feature type="coiled-coil region" evidence="1">
    <location>
        <begin position="78"/>
        <end position="105"/>
    </location>
</feature>
<dbReference type="RefSeq" id="WP_025387843.1">
    <property type="nucleotide sequence ID" value="NZ_CP004350.1"/>
</dbReference>
<keyword evidence="3" id="KW-1133">Transmembrane helix</keyword>
<evidence type="ECO:0000256" key="1">
    <source>
        <dbReference type="SAM" id="Coils"/>
    </source>
</evidence>
<dbReference type="Pfam" id="PF04977">
    <property type="entry name" value="DivIC"/>
    <property type="match status" value="1"/>
</dbReference>
<feature type="region of interest" description="Disordered" evidence="2">
    <location>
        <begin position="1"/>
        <end position="39"/>
    </location>
</feature>
<feature type="compositionally biased region" description="Low complexity" evidence="2">
    <location>
        <begin position="184"/>
        <end position="195"/>
    </location>
</feature>
<feature type="compositionally biased region" description="Acidic residues" evidence="2">
    <location>
        <begin position="174"/>
        <end position="183"/>
    </location>
</feature>
<dbReference type="GeneID" id="82878049"/>
<sequence>MASENQQKPKKSRTTVPVASRAADRKAAQSSAPAVAGSGRSRNRLDLVGFGVLVLVALLILAVIAVPLRNYYQGRTEIARLNESIIAKQDEKETLLSEIEKYESDAYIEQEARRRLGVIDEGEVAFRILDPEITSGDSMTTGQEAEAESRDWYEVLWDSVAEVPDPEAPILGVDDPEAVEGESSESSSTGAPTEGGSTGENTDGETPAEGESSEGANSDEPVGNVVEEEEDAPDPVGEMPVGEVPSGQ</sequence>
<dbReference type="Proteomes" id="UP000019226">
    <property type="component" value="Chromosome"/>
</dbReference>